<evidence type="ECO:0000256" key="1">
    <source>
        <dbReference type="ARBA" id="ARBA00006252"/>
    </source>
</evidence>
<keyword evidence="5" id="KW-1185">Reference proteome</keyword>
<dbReference type="OrthoDB" id="26889at2759"/>
<dbReference type="SUPFAM" id="SSF52218">
    <property type="entry name" value="Flavoproteins"/>
    <property type="match status" value="1"/>
</dbReference>
<evidence type="ECO:0000259" key="3">
    <source>
        <dbReference type="Pfam" id="PF02525"/>
    </source>
</evidence>
<proteinExistence type="inferred from homology"/>
<dbReference type="Gene3D" id="3.40.50.360">
    <property type="match status" value="1"/>
</dbReference>
<dbReference type="GO" id="GO:0005829">
    <property type="term" value="C:cytosol"/>
    <property type="evidence" value="ECO:0007669"/>
    <property type="project" value="TreeGrafter"/>
</dbReference>
<protein>
    <submittedName>
        <fullName evidence="4">Nad p h oxidoreductase-related</fullName>
    </submittedName>
</protein>
<accession>A0A9Q0R531</accession>
<dbReference type="Proteomes" id="UP001149090">
    <property type="component" value="Unassembled WGS sequence"/>
</dbReference>
<dbReference type="OMA" id="FPGMQVL"/>
<evidence type="ECO:0000313" key="5">
    <source>
        <dbReference type="Proteomes" id="UP001149090"/>
    </source>
</evidence>
<dbReference type="InterPro" id="IPR029039">
    <property type="entry name" value="Flavoprotein-like_sf"/>
</dbReference>
<name>A0A9Q0R531_ANAIG</name>
<organism evidence="4 5">
    <name type="scientific">Anaeramoeba ignava</name>
    <name type="common">Anaerobic marine amoeba</name>
    <dbReference type="NCBI Taxonomy" id="1746090"/>
    <lineage>
        <taxon>Eukaryota</taxon>
        <taxon>Metamonada</taxon>
        <taxon>Anaeramoebidae</taxon>
        <taxon>Anaeramoeba</taxon>
    </lineage>
</organism>
<feature type="domain" description="Flavodoxin-like fold" evidence="3">
    <location>
        <begin position="1"/>
        <end position="202"/>
    </location>
</feature>
<dbReference type="GO" id="GO:0003955">
    <property type="term" value="F:NAD(P)H dehydrogenase (quinone) activity"/>
    <property type="evidence" value="ECO:0007669"/>
    <property type="project" value="TreeGrafter"/>
</dbReference>
<evidence type="ECO:0000313" key="4">
    <source>
        <dbReference type="EMBL" id="KAJ5066374.1"/>
    </source>
</evidence>
<dbReference type="FunFam" id="3.40.50.360:FF:000054">
    <property type="entry name" value="NAD(P)H dehydrogenase, quinone 1"/>
    <property type="match status" value="1"/>
</dbReference>
<dbReference type="InterPro" id="IPR003680">
    <property type="entry name" value="Flavodoxin_fold"/>
</dbReference>
<comment type="caution">
    <text evidence="4">The sequence shown here is derived from an EMBL/GenBank/DDBJ whole genome shotgun (WGS) entry which is preliminary data.</text>
</comment>
<dbReference type="InterPro" id="IPR051545">
    <property type="entry name" value="NAD(P)H_dehydrogenase_qn"/>
</dbReference>
<dbReference type="PANTHER" id="PTHR10204">
    <property type="entry name" value="NAD P H OXIDOREDUCTASE-RELATED"/>
    <property type="match status" value="1"/>
</dbReference>
<sequence length="237" mass="27888">MKVFILYAHPEPKSYNCKLKNKAFTTLTRQGHEVKVSDLYAMEWKTVADKEDFTELESKDFLKYQVEQKKRKLTEDILEEQKKVEWADLIIVQFPFWWFGVPAIIKGWMDRVLTSGWAYSWPNIYDKGPFTKKKVLISTTTGGPDALYTDKNLNGDIIQILFPVLHSFYFCGFQILQPNLIFSPAHSEVDRKRDLKSWAARLKKISEEKPLPFSRQDEYCELTSLKKTDMDILMRKK</sequence>
<comment type="similarity">
    <text evidence="1">Belongs to the NAD(P)H dehydrogenase (quinone) family.</text>
</comment>
<dbReference type="Pfam" id="PF02525">
    <property type="entry name" value="Flavodoxin_2"/>
    <property type="match status" value="1"/>
</dbReference>
<reference evidence="4" key="1">
    <citation type="submission" date="2022-10" db="EMBL/GenBank/DDBJ databases">
        <title>Novel sulphate-reducing endosymbionts in the free-living metamonad Anaeramoeba.</title>
        <authorList>
            <person name="Jerlstrom-Hultqvist J."/>
            <person name="Cepicka I."/>
            <person name="Gallot-Lavallee L."/>
            <person name="Salas-Leiva D."/>
            <person name="Curtis B.A."/>
            <person name="Zahonova K."/>
            <person name="Pipaliya S."/>
            <person name="Dacks J."/>
            <person name="Roger A.J."/>
        </authorList>
    </citation>
    <scope>NUCLEOTIDE SEQUENCE</scope>
    <source>
        <strain evidence="4">BMAN</strain>
    </source>
</reference>
<dbReference type="EMBL" id="JAPDFW010000144">
    <property type="protein sequence ID" value="KAJ5066374.1"/>
    <property type="molecule type" value="Genomic_DNA"/>
</dbReference>
<evidence type="ECO:0000256" key="2">
    <source>
        <dbReference type="ARBA" id="ARBA00023002"/>
    </source>
</evidence>
<gene>
    <name evidence="4" type="ORF">M0811_13654</name>
</gene>
<dbReference type="AlphaFoldDB" id="A0A9Q0R531"/>
<dbReference type="PANTHER" id="PTHR10204:SF34">
    <property type="entry name" value="NAD(P)H DEHYDROGENASE [QUINONE] 1 ISOFORM 1"/>
    <property type="match status" value="1"/>
</dbReference>
<keyword evidence="2" id="KW-0560">Oxidoreductase</keyword>